<dbReference type="AlphaFoldDB" id="X0W310"/>
<accession>X0W310</accession>
<organism evidence="2">
    <name type="scientific">marine sediment metagenome</name>
    <dbReference type="NCBI Taxonomy" id="412755"/>
    <lineage>
        <taxon>unclassified sequences</taxon>
        <taxon>metagenomes</taxon>
        <taxon>ecological metagenomes</taxon>
    </lineage>
</organism>
<dbReference type="EMBL" id="BARS01032721">
    <property type="protein sequence ID" value="GAG17737.1"/>
    <property type="molecule type" value="Genomic_DNA"/>
</dbReference>
<proteinExistence type="predicted"/>
<protein>
    <submittedName>
        <fullName evidence="2">Uncharacterized protein</fullName>
    </submittedName>
</protein>
<gene>
    <name evidence="2" type="ORF">S01H1_50765</name>
</gene>
<comment type="caution">
    <text evidence="2">The sequence shown here is derived from an EMBL/GenBank/DDBJ whole genome shotgun (WGS) entry which is preliminary data.</text>
</comment>
<evidence type="ECO:0000313" key="2">
    <source>
        <dbReference type="EMBL" id="GAG17737.1"/>
    </source>
</evidence>
<name>X0W310_9ZZZZ</name>
<evidence type="ECO:0000256" key="1">
    <source>
        <dbReference type="SAM" id="MobiDB-lite"/>
    </source>
</evidence>
<feature type="non-terminal residue" evidence="2">
    <location>
        <position position="1"/>
    </location>
</feature>
<feature type="region of interest" description="Disordered" evidence="1">
    <location>
        <begin position="39"/>
        <end position="58"/>
    </location>
</feature>
<reference evidence="2" key="1">
    <citation type="journal article" date="2014" name="Front. Microbiol.">
        <title>High frequency of phylogenetically diverse reductive dehalogenase-homologous genes in deep subseafloor sedimentary metagenomes.</title>
        <authorList>
            <person name="Kawai M."/>
            <person name="Futagami T."/>
            <person name="Toyoda A."/>
            <person name="Takaki Y."/>
            <person name="Nishi S."/>
            <person name="Hori S."/>
            <person name="Arai W."/>
            <person name="Tsubouchi T."/>
            <person name="Morono Y."/>
            <person name="Uchiyama I."/>
            <person name="Ito T."/>
            <person name="Fujiyama A."/>
            <person name="Inagaki F."/>
            <person name="Takami H."/>
        </authorList>
    </citation>
    <scope>NUCLEOTIDE SEQUENCE</scope>
    <source>
        <strain evidence="2">Expedition CK06-06</strain>
    </source>
</reference>
<sequence>LLGWSAIPYKDLPKAGKRLRRYWLGQEYKTFDFDKWGIPPVEPPPDAWEPLSEEDQLP</sequence>